<accession>Q5Z844</accession>
<proteinExistence type="predicted"/>
<reference evidence="3" key="1">
    <citation type="journal article" date="2005" name="Nature">
        <title>The map-based sequence of the rice genome.</title>
        <authorList>
            <consortium name="International rice genome sequencing project (IRGSP)"/>
            <person name="Matsumoto T."/>
            <person name="Wu J."/>
            <person name="Kanamori H."/>
            <person name="Katayose Y."/>
            <person name="Fujisawa M."/>
            <person name="Namiki N."/>
            <person name="Mizuno H."/>
            <person name="Yamamoto K."/>
            <person name="Antonio B.A."/>
            <person name="Baba T."/>
            <person name="Sakata K."/>
            <person name="Nagamura Y."/>
            <person name="Aoki H."/>
            <person name="Arikawa K."/>
            <person name="Arita K."/>
            <person name="Bito T."/>
            <person name="Chiden Y."/>
            <person name="Fujitsuka N."/>
            <person name="Fukunaka R."/>
            <person name="Hamada M."/>
            <person name="Harada C."/>
            <person name="Hayashi A."/>
            <person name="Hijishita S."/>
            <person name="Honda M."/>
            <person name="Hosokawa S."/>
            <person name="Ichikawa Y."/>
            <person name="Idonuma A."/>
            <person name="Iijima M."/>
            <person name="Ikeda M."/>
            <person name="Ikeno M."/>
            <person name="Ito K."/>
            <person name="Ito S."/>
            <person name="Ito T."/>
            <person name="Ito Y."/>
            <person name="Ito Y."/>
            <person name="Iwabuchi A."/>
            <person name="Kamiya K."/>
            <person name="Karasawa W."/>
            <person name="Kurita K."/>
            <person name="Katagiri S."/>
            <person name="Kikuta A."/>
            <person name="Kobayashi H."/>
            <person name="Kobayashi N."/>
            <person name="Machita K."/>
            <person name="Maehara T."/>
            <person name="Masukawa M."/>
            <person name="Mizubayashi T."/>
            <person name="Mukai Y."/>
            <person name="Nagasaki H."/>
            <person name="Nagata Y."/>
            <person name="Naito S."/>
            <person name="Nakashima M."/>
            <person name="Nakama Y."/>
            <person name="Nakamichi Y."/>
            <person name="Nakamura M."/>
            <person name="Meguro A."/>
            <person name="Negishi M."/>
            <person name="Ohta I."/>
            <person name="Ohta T."/>
            <person name="Okamoto M."/>
            <person name="Ono N."/>
            <person name="Saji S."/>
            <person name="Sakaguchi M."/>
            <person name="Sakai K."/>
            <person name="Shibata M."/>
            <person name="Shimokawa T."/>
            <person name="Song J."/>
            <person name="Takazaki Y."/>
            <person name="Terasawa K."/>
            <person name="Tsugane M."/>
            <person name="Tsuji K."/>
            <person name="Ueda S."/>
            <person name="Waki K."/>
            <person name="Yamagata H."/>
            <person name="Yamamoto M."/>
            <person name="Yamamoto S."/>
            <person name="Yamane H."/>
            <person name="Yoshiki S."/>
            <person name="Yoshihara R."/>
            <person name="Yukawa K."/>
            <person name="Zhong H."/>
            <person name="Yano M."/>
            <person name="Yuan Q."/>
            <person name="Ouyang S."/>
            <person name="Liu J."/>
            <person name="Jones K.M."/>
            <person name="Gansberger K."/>
            <person name="Moffat K."/>
            <person name="Hill J."/>
            <person name="Bera J."/>
            <person name="Fadrosh D."/>
            <person name="Jin S."/>
            <person name="Johri S."/>
            <person name="Kim M."/>
            <person name="Overton L."/>
            <person name="Reardon M."/>
            <person name="Tsitrin T."/>
            <person name="Vuong H."/>
            <person name="Weaver B."/>
            <person name="Ciecko A."/>
            <person name="Tallon L."/>
            <person name="Jackson J."/>
            <person name="Pai G."/>
            <person name="Aken S.V."/>
            <person name="Utterback T."/>
            <person name="Reidmuller S."/>
            <person name="Feldblyum T."/>
            <person name="Hsiao J."/>
            <person name="Zismann V."/>
            <person name="Iobst S."/>
            <person name="de Vazeille A.R."/>
            <person name="Buell C.R."/>
            <person name="Ying K."/>
            <person name="Li Y."/>
            <person name="Lu T."/>
            <person name="Huang Y."/>
            <person name="Zhao Q."/>
            <person name="Feng Q."/>
            <person name="Zhang L."/>
            <person name="Zhu J."/>
            <person name="Weng Q."/>
            <person name="Mu J."/>
            <person name="Lu Y."/>
            <person name="Fan D."/>
            <person name="Liu Y."/>
            <person name="Guan J."/>
            <person name="Zhang Y."/>
            <person name="Yu S."/>
            <person name="Liu X."/>
            <person name="Zhang Y."/>
            <person name="Hong G."/>
            <person name="Han B."/>
            <person name="Choisne N."/>
            <person name="Demange N."/>
            <person name="Orjeda G."/>
            <person name="Samain S."/>
            <person name="Cattolico L."/>
            <person name="Pelletier E."/>
            <person name="Couloux A."/>
            <person name="Segurens B."/>
            <person name="Wincker P."/>
            <person name="D'Hont A."/>
            <person name="Scarpelli C."/>
            <person name="Weissenbach J."/>
            <person name="Salanoubat M."/>
            <person name="Quetier F."/>
            <person name="Yu Y."/>
            <person name="Kim H.R."/>
            <person name="Rambo T."/>
            <person name="Currie J."/>
            <person name="Collura K."/>
            <person name="Luo M."/>
            <person name="Yang T."/>
            <person name="Ammiraju J.S.S."/>
            <person name="Engler F."/>
            <person name="Soderlund C."/>
            <person name="Wing R.A."/>
            <person name="Palmer L.E."/>
            <person name="de la Bastide M."/>
            <person name="Spiegel L."/>
            <person name="Nascimento L."/>
            <person name="Zutavern T."/>
            <person name="O'Shaughnessy A."/>
            <person name="Dike S."/>
            <person name="Dedhia N."/>
            <person name="Preston R."/>
            <person name="Balija V."/>
            <person name="McCombie W.R."/>
            <person name="Chow T."/>
            <person name="Chen H."/>
            <person name="Chung M."/>
            <person name="Chen C."/>
            <person name="Shaw J."/>
            <person name="Wu H."/>
            <person name="Hsiao K."/>
            <person name="Chao Y."/>
            <person name="Chu M."/>
            <person name="Cheng C."/>
            <person name="Hour A."/>
            <person name="Lee P."/>
            <person name="Lin S."/>
            <person name="Lin Y."/>
            <person name="Liou J."/>
            <person name="Liu S."/>
            <person name="Hsing Y."/>
            <person name="Raghuvanshi S."/>
            <person name="Mohanty A."/>
            <person name="Bharti A.K."/>
            <person name="Gaur A."/>
            <person name="Gupta V."/>
            <person name="Kumar D."/>
            <person name="Ravi V."/>
            <person name="Vij S."/>
            <person name="Kapur A."/>
            <person name="Khurana P."/>
            <person name="Khurana P."/>
            <person name="Khurana J.P."/>
            <person name="Tyagi A.K."/>
            <person name="Gaikwad K."/>
            <person name="Singh A."/>
            <person name="Dalal V."/>
            <person name="Srivastava S."/>
            <person name="Dixit A."/>
            <person name="Pal A.K."/>
            <person name="Ghazi I.A."/>
            <person name="Yadav M."/>
            <person name="Pandit A."/>
            <person name="Bhargava A."/>
            <person name="Sureshbabu K."/>
            <person name="Batra K."/>
            <person name="Sharma T.R."/>
            <person name="Mohapatra T."/>
            <person name="Singh N.K."/>
            <person name="Messing J."/>
            <person name="Nelson A.B."/>
            <person name="Fuks G."/>
            <person name="Kavchok S."/>
            <person name="Keizer G."/>
            <person name="Linton E."/>
            <person name="Llaca V."/>
            <person name="Song R."/>
            <person name="Tanyolac B."/>
            <person name="Young S."/>
            <person name="Ho-Il K."/>
            <person name="Hahn J.H."/>
            <person name="Sangsakoo G."/>
            <person name="Vanavichit A."/>
            <person name="de Mattos Luiz.A.T."/>
            <person name="Zimmer P.D."/>
            <person name="Malone G."/>
            <person name="Dellagostin O."/>
            <person name="de Oliveira A.C."/>
            <person name="Bevan M."/>
            <person name="Bancroft I."/>
            <person name="Minx P."/>
            <person name="Cordum H."/>
            <person name="Wilson R."/>
            <person name="Cheng Z."/>
            <person name="Jin W."/>
            <person name="Jiang J."/>
            <person name="Leong S.A."/>
            <person name="Iwama H."/>
            <person name="Gojobori T."/>
            <person name="Itoh T."/>
            <person name="Niimura Y."/>
            <person name="Fujii Y."/>
            <person name="Habara T."/>
            <person name="Sakai H."/>
            <person name="Sato Y."/>
            <person name="Wilson G."/>
            <person name="Kumar K."/>
            <person name="McCouch S."/>
            <person name="Juretic N."/>
            <person name="Hoen D."/>
            <person name="Wright S."/>
            <person name="Bruskiewich R."/>
            <person name="Bureau T."/>
            <person name="Miyao A."/>
            <person name="Hirochika H."/>
            <person name="Nishikawa T."/>
            <person name="Kadowaki K."/>
            <person name="Sugiura M."/>
            <person name="Burr B."/>
            <person name="Sasaki T."/>
        </authorList>
    </citation>
    <scope>NUCLEOTIDE SEQUENCE [LARGE SCALE GENOMIC DNA]</scope>
    <source>
        <strain evidence="3">cv. Nipponbare</strain>
    </source>
</reference>
<organism evidence="2 3">
    <name type="scientific">Oryza sativa subsp. japonica</name>
    <name type="common">Rice</name>
    <dbReference type="NCBI Taxonomy" id="39947"/>
    <lineage>
        <taxon>Eukaryota</taxon>
        <taxon>Viridiplantae</taxon>
        <taxon>Streptophyta</taxon>
        <taxon>Embryophyta</taxon>
        <taxon>Tracheophyta</taxon>
        <taxon>Spermatophyta</taxon>
        <taxon>Magnoliopsida</taxon>
        <taxon>Liliopsida</taxon>
        <taxon>Poales</taxon>
        <taxon>Poaceae</taxon>
        <taxon>BOP clade</taxon>
        <taxon>Oryzoideae</taxon>
        <taxon>Oryzeae</taxon>
        <taxon>Oryzinae</taxon>
        <taxon>Oryza</taxon>
        <taxon>Oryza sativa</taxon>
    </lineage>
</organism>
<dbReference type="Proteomes" id="UP000000763">
    <property type="component" value="Chromosome 6"/>
</dbReference>
<evidence type="ECO:0000256" key="1">
    <source>
        <dbReference type="SAM" id="MobiDB-lite"/>
    </source>
</evidence>
<evidence type="ECO:0000313" key="2">
    <source>
        <dbReference type="EMBL" id="BAD54009.1"/>
    </source>
</evidence>
<dbReference type="AlphaFoldDB" id="Q5Z844"/>
<sequence>MPARGLGQRPKHGTATRAVPARPVTVAGRAGPCLLQTATPMHAWQSAAVAATVSSGGGGGELPLRQGRH</sequence>
<gene>
    <name evidence="2" type="primary">P0468G03.25</name>
</gene>
<name>Q5Z844_ORYSJ</name>
<protein>
    <submittedName>
        <fullName evidence="2">Uncharacterized protein</fullName>
    </submittedName>
</protein>
<feature type="region of interest" description="Disordered" evidence="1">
    <location>
        <begin position="1"/>
        <end position="21"/>
    </location>
</feature>
<evidence type="ECO:0000313" key="3">
    <source>
        <dbReference type="Proteomes" id="UP000000763"/>
    </source>
</evidence>
<reference evidence="3" key="2">
    <citation type="journal article" date="2008" name="Nucleic Acids Res.">
        <title>The rice annotation project database (RAP-DB): 2008 update.</title>
        <authorList>
            <consortium name="The rice annotation project (RAP)"/>
        </authorList>
    </citation>
    <scope>GENOME REANNOTATION</scope>
    <source>
        <strain evidence="3">cv. Nipponbare</strain>
    </source>
</reference>
<dbReference type="EMBL" id="AP004278">
    <property type="protein sequence ID" value="BAD54009.1"/>
    <property type="molecule type" value="Genomic_DNA"/>
</dbReference>